<accession>A0A3Q9QUK5</accession>
<dbReference type="Pfam" id="PF00512">
    <property type="entry name" value="HisKA"/>
    <property type="match status" value="1"/>
</dbReference>
<evidence type="ECO:0000256" key="6">
    <source>
        <dbReference type="ARBA" id="ARBA00022553"/>
    </source>
</evidence>
<evidence type="ECO:0000256" key="8">
    <source>
        <dbReference type="ARBA" id="ARBA00022741"/>
    </source>
</evidence>
<dbReference type="Pfam" id="PF16736">
    <property type="entry name" value="sCache_like"/>
    <property type="match status" value="1"/>
</dbReference>
<dbReference type="InterPro" id="IPR035965">
    <property type="entry name" value="PAS-like_dom_sf"/>
</dbReference>
<evidence type="ECO:0000259" key="14">
    <source>
        <dbReference type="PROSITE" id="PS50109"/>
    </source>
</evidence>
<keyword evidence="5" id="KW-1003">Cell membrane</keyword>
<dbReference type="PANTHER" id="PTHR45453">
    <property type="entry name" value="PHOSPHATE REGULON SENSOR PROTEIN PHOR"/>
    <property type="match status" value="1"/>
</dbReference>
<dbReference type="InterPro" id="IPR050351">
    <property type="entry name" value="BphY/WalK/GraS-like"/>
</dbReference>
<keyword evidence="11" id="KW-0902">Two-component regulatory system</keyword>
<dbReference type="CDD" id="cd00075">
    <property type="entry name" value="HATPase"/>
    <property type="match status" value="1"/>
</dbReference>
<dbReference type="InterPro" id="IPR003660">
    <property type="entry name" value="HAMP_dom"/>
</dbReference>
<evidence type="ECO:0000256" key="10">
    <source>
        <dbReference type="ARBA" id="ARBA00022840"/>
    </source>
</evidence>
<keyword evidence="9 17" id="KW-0418">Kinase</keyword>
<feature type="domain" description="HAMP" evidence="16">
    <location>
        <begin position="186"/>
        <end position="238"/>
    </location>
</feature>
<evidence type="ECO:0000256" key="7">
    <source>
        <dbReference type="ARBA" id="ARBA00022679"/>
    </source>
</evidence>
<dbReference type="GO" id="GO:0005886">
    <property type="term" value="C:plasma membrane"/>
    <property type="evidence" value="ECO:0007669"/>
    <property type="project" value="UniProtKB-SubCell"/>
</dbReference>
<keyword evidence="13" id="KW-0812">Transmembrane</keyword>
<dbReference type="Gene3D" id="3.30.450.20">
    <property type="entry name" value="PAS domain"/>
    <property type="match status" value="2"/>
</dbReference>
<gene>
    <name evidence="17" type="ORF">CHR53_21210</name>
</gene>
<dbReference type="GO" id="GO:0006355">
    <property type="term" value="P:regulation of DNA-templated transcription"/>
    <property type="evidence" value="ECO:0007669"/>
    <property type="project" value="InterPro"/>
</dbReference>
<dbReference type="FunFam" id="3.30.565.10:FF:000023">
    <property type="entry name" value="PAS domain-containing sensor histidine kinase"/>
    <property type="match status" value="1"/>
</dbReference>
<dbReference type="Pfam" id="PF00672">
    <property type="entry name" value="HAMP"/>
    <property type="match status" value="1"/>
</dbReference>
<dbReference type="KEGG" id="nmk:CHR53_21210"/>
<evidence type="ECO:0000256" key="4">
    <source>
        <dbReference type="ARBA" id="ARBA00012438"/>
    </source>
</evidence>
<dbReference type="Gene3D" id="6.10.340.10">
    <property type="match status" value="1"/>
</dbReference>
<feature type="transmembrane region" description="Helical" evidence="13">
    <location>
        <begin position="162"/>
        <end position="182"/>
    </location>
</feature>
<dbReference type="InterPro" id="IPR013767">
    <property type="entry name" value="PAS_fold"/>
</dbReference>
<dbReference type="EMBL" id="CP022572">
    <property type="protein sequence ID" value="AZU63586.1"/>
    <property type="molecule type" value="Genomic_DNA"/>
</dbReference>
<dbReference type="Proteomes" id="UP000282892">
    <property type="component" value="Chromosome"/>
</dbReference>
<evidence type="ECO:0000256" key="5">
    <source>
        <dbReference type="ARBA" id="ARBA00022475"/>
    </source>
</evidence>
<name>A0A3Q9QUK5_9BACI</name>
<dbReference type="CDD" id="cd06225">
    <property type="entry name" value="HAMP"/>
    <property type="match status" value="1"/>
</dbReference>
<dbReference type="GO" id="GO:0004721">
    <property type="term" value="F:phosphoprotein phosphatase activity"/>
    <property type="evidence" value="ECO:0007669"/>
    <property type="project" value="TreeGrafter"/>
</dbReference>
<evidence type="ECO:0000259" key="15">
    <source>
        <dbReference type="PROSITE" id="PS50112"/>
    </source>
</evidence>
<feature type="domain" description="Histidine kinase" evidence="14">
    <location>
        <begin position="368"/>
        <end position="584"/>
    </location>
</feature>
<comment type="catalytic activity">
    <reaction evidence="1">
        <text>ATP + protein L-histidine = ADP + protein N-phospho-L-histidine.</text>
        <dbReference type="EC" id="2.7.13.3"/>
    </reaction>
</comment>
<keyword evidence="6" id="KW-0597">Phosphoprotein</keyword>
<keyword evidence="8" id="KW-0547">Nucleotide-binding</keyword>
<dbReference type="FunFam" id="1.10.287.130:FF:000001">
    <property type="entry name" value="Two-component sensor histidine kinase"/>
    <property type="match status" value="1"/>
</dbReference>
<dbReference type="SUPFAM" id="SSF55785">
    <property type="entry name" value="PYP-like sensor domain (PAS domain)"/>
    <property type="match status" value="1"/>
</dbReference>
<evidence type="ECO:0000313" key="18">
    <source>
        <dbReference type="Proteomes" id="UP000282892"/>
    </source>
</evidence>
<dbReference type="SMART" id="SM00388">
    <property type="entry name" value="HisKA"/>
    <property type="match status" value="1"/>
</dbReference>
<dbReference type="GO" id="GO:0016036">
    <property type="term" value="P:cellular response to phosphate starvation"/>
    <property type="evidence" value="ECO:0007669"/>
    <property type="project" value="TreeGrafter"/>
</dbReference>
<keyword evidence="10" id="KW-0067">ATP-binding</keyword>
<dbReference type="GO" id="GO:0045121">
    <property type="term" value="C:membrane raft"/>
    <property type="evidence" value="ECO:0007669"/>
    <property type="project" value="UniProtKB-SubCell"/>
</dbReference>
<keyword evidence="13" id="KW-1133">Transmembrane helix</keyword>
<dbReference type="Gene3D" id="1.10.287.130">
    <property type="match status" value="1"/>
</dbReference>
<evidence type="ECO:0000259" key="16">
    <source>
        <dbReference type="PROSITE" id="PS50885"/>
    </source>
</evidence>
<dbReference type="SMART" id="SM00091">
    <property type="entry name" value="PAS"/>
    <property type="match status" value="1"/>
</dbReference>
<dbReference type="RefSeq" id="WP_066386041.1">
    <property type="nucleotide sequence ID" value="NZ_CP022572.1"/>
</dbReference>
<reference evidence="17 18" key="1">
    <citation type="submission" date="2017-07" db="EMBL/GenBank/DDBJ databases">
        <title>The complete genome sequence of Bacillus mesonae strain H20-5, an efficient strain improving plant abiotic stress resistance.</title>
        <authorList>
            <person name="Kim S.Y."/>
            <person name="Song H."/>
            <person name="Sang M.K."/>
            <person name="Weon H.-Y."/>
            <person name="Song J."/>
        </authorList>
    </citation>
    <scope>NUCLEOTIDE SEQUENCE [LARGE SCALE GENOMIC DNA]</scope>
    <source>
        <strain evidence="17 18">H20-5</strain>
    </source>
</reference>
<dbReference type="AlphaFoldDB" id="A0A3Q9QUK5"/>
<protein>
    <recommendedName>
        <fullName evidence="4">histidine kinase</fullName>
        <ecNumber evidence="4">2.7.13.3</ecNumber>
    </recommendedName>
</protein>
<proteinExistence type="predicted"/>
<evidence type="ECO:0000256" key="3">
    <source>
        <dbReference type="ARBA" id="ARBA00004651"/>
    </source>
</evidence>
<dbReference type="EC" id="2.7.13.3" evidence="4"/>
<sequence>MTKFRTKLLIALITLIISVLIGLGILLGQLFKSYYLQSFNERLKVEKNLLSFYIEENGGVSAFKKQDVSKISGMLNVRATITDPQGKILYDSGELEDSPSNGLKQIIQDVIKKKIEQEDRFEEGDGYDLHYYWKALMKNGQKEGYIFLSTKTNELNQAYGQIWWILSISLGIALIVILYLGIRITSRYTKPIEEAANVAIELAKGNYRARTSTGKLDETGMLGTSINRLAMNLQELVKAQEMQQDRLTALIENIGAGLILIDSRGYINLINKGYIDIFHVNPKDYLSELYYEVMDQKEVCQIVAEVFRTEQKVRKQLLIPLNIERKYFDVYGVPIIGINNVWKGVVLVFHDITELKKLEQMRKDFVANVSHELKTPVTSIKGFAETLMDGAMNNQQTLEAFLSIILKESERLQTLIQDLLELSKIEQQGFKLNLQQVDINKLLDEVNDLLTGRAQAKHIKLEYNRLSKSVFINGDLDRLKQVFINLVSNSINYTPEDGHVEVVLQDNDEYIRIHVIDSGVGIEKEEIPRIFERFYRVDRARSRNSGGTGLGLAIVKHLVEAHHGNIIVRSDIGKGSEFIIELKK</sequence>
<dbReference type="CDD" id="cd00130">
    <property type="entry name" value="PAS"/>
    <property type="match status" value="1"/>
</dbReference>
<dbReference type="Pfam" id="PF00989">
    <property type="entry name" value="PAS"/>
    <property type="match status" value="1"/>
</dbReference>
<dbReference type="InterPro" id="IPR005467">
    <property type="entry name" value="His_kinase_dom"/>
</dbReference>
<evidence type="ECO:0000256" key="11">
    <source>
        <dbReference type="ARBA" id="ARBA00023012"/>
    </source>
</evidence>
<dbReference type="GO" id="GO:0005524">
    <property type="term" value="F:ATP binding"/>
    <property type="evidence" value="ECO:0007669"/>
    <property type="project" value="UniProtKB-KW"/>
</dbReference>
<dbReference type="InterPro" id="IPR003661">
    <property type="entry name" value="HisK_dim/P_dom"/>
</dbReference>
<dbReference type="SUPFAM" id="SSF158472">
    <property type="entry name" value="HAMP domain-like"/>
    <property type="match status" value="1"/>
</dbReference>
<dbReference type="InterPro" id="IPR036890">
    <property type="entry name" value="HATPase_C_sf"/>
</dbReference>
<evidence type="ECO:0000256" key="9">
    <source>
        <dbReference type="ARBA" id="ARBA00022777"/>
    </source>
</evidence>
<dbReference type="SUPFAM" id="SSF47384">
    <property type="entry name" value="Homodimeric domain of signal transducing histidine kinase"/>
    <property type="match status" value="1"/>
</dbReference>
<evidence type="ECO:0000256" key="12">
    <source>
        <dbReference type="ARBA" id="ARBA00023136"/>
    </source>
</evidence>
<dbReference type="InterPro" id="IPR000014">
    <property type="entry name" value="PAS"/>
</dbReference>
<dbReference type="InterPro" id="IPR036097">
    <property type="entry name" value="HisK_dim/P_sf"/>
</dbReference>
<dbReference type="Gene3D" id="3.30.565.10">
    <property type="entry name" value="Histidine kinase-like ATPase, C-terminal domain"/>
    <property type="match status" value="1"/>
</dbReference>
<dbReference type="Pfam" id="PF02518">
    <property type="entry name" value="HATPase_c"/>
    <property type="match status" value="1"/>
</dbReference>
<dbReference type="STRING" id="1193713.GCA_001636315_01122"/>
<evidence type="ECO:0000256" key="2">
    <source>
        <dbReference type="ARBA" id="ARBA00004314"/>
    </source>
</evidence>
<comment type="subcellular location">
    <subcellularLocation>
        <location evidence="3">Cell membrane</location>
        <topology evidence="3">Multi-pass membrane protein</topology>
    </subcellularLocation>
    <subcellularLocation>
        <location evidence="2">Membrane raft</location>
        <topology evidence="2">Multi-pass membrane protein</topology>
    </subcellularLocation>
</comment>
<dbReference type="OrthoDB" id="9813151at2"/>
<keyword evidence="12 13" id="KW-0472">Membrane</keyword>
<dbReference type="PROSITE" id="PS50885">
    <property type="entry name" value="HAMP"/>
    <property type="match status" value="1"/>
</dbReference>
<dbReference type="SMART" id="SM00304">
    <property type="entry name" value="HAMP"/>
    <property type="match status" value="1"/>
</dbReference>
<feature type="domain" description="PAS" evidence="15">
    <location>
        <begin position="243"/>
        <end position="288"/>
    </location>
</feature>
<evidence type="ECO:0000256" key="13">
    <source>
        <dbReference type="SAM" id="Phobius"/>
    </source>
</evidence>
<evidence type="ECO:0000313" key="17">
    <source>
        <dbReference type="EMBL" id="AZU63586.1"/>
    </source>
</evidence>
<dbReference type="NCBIfam" id="NF046044">
    <property type="entry name" value="PnpS"/>
    <property type="match status" value="1"/>
</dbReference>
<dbReference type="InterPro" id="IPR031967">
    <property type="entry name" value="PhoR_single_Cache-like_dom"/>
</dbReference>
<dbReference type="SUPFAM" id="SSF55874">
    <property type="entry name" value="ATPase domain of HSP90 chaperone/DNA topoisomerase II/histidine kinase"/>
    <property type="match status" value="1"/>
</dbReference>
<keyword evidence="7" id="KW-0808">Transferase</keyword>
<dbReference type="InterPro" id="IPR003594">
    <property type="entry name" value="HATPase_dom"/>
</dbReference>
<dbReference type="GO" id="GO:0000155">
    <property type="term" value="F:phosphorelay sensor kinase activity"/>
    <property type="evidence" value="ECO:0007669"/>
    <property type="project" value="InterPro"/>
</dbReference>
<dbReference type="PROSITE" id="PS50109">
    <property type="entry name" value="HIS_KIN"/>
    <property type="match status" value="1"/>
</dbReference>
<dbReference type="SMART" id="SM00387">
    <property type="entry name" value="HATPase_c"/>
    <property type="match status" value="1"/>
</dbReference>
<dbReference type="PROSITE" id="PS50112">
    <property type="entry name" value="PAS"/>
    <property type="match status" value="1"/>
</dbReference>
<dbReference type="CDD" id="cd00082">
    <property type="entry name" value="HisKA"/>
    <property type="match status" value="1"/>
</dbReference>
<dbReference type="PANTHER" id="PTHR45453:SF1">
    <property type="entry name" value="PHOSPHATE REGULON SENSOR PROTEIN PHOR"/>
    <property type="match status" value="1"/>
</dbReference>
<evidence type="ECO:0000256" key="1">
    <source>
        <dbReference type="ARBA" id="ARBA00000085"/>
    </source>
</evidence>
<dbReference type="InterPro" id="IPR004358">
    <property type="entry name" value="Sig_transdc_His_kin-like_C"/>
</dbReference>
<keyword evidence="18" id="KW-1185">Reference proteome</keyword>
<organism evidence="17 18">
    <name type="scientific">Neobacillus mesonae</name>
    <dbReference type="NCBI Taxonomy" id="1193713"/>
    <lineage>
        <taxon>Bacteria</taxon>
        <taxon>Bacillati</taxon>
        <taxon>Bacillota</taxon>
        <taxon>Bacilli</taxon>
        <taxon>Bacillales</taxon>
        <taxon>Bacillaceae</taxon>
        <taxon>Neobacillus</taxon>
    </lineage>
</organism>
<dbReference type="PRINTS" id="PR00344">
    <property type="entry name" value="BCTRLSENSOR"/>
</dbReference>